<accession>A0AAD4MHD9</accession>
<dbReference type="Gene3D" id="3.50.70.10">
    <property type="match status" value="1"/>
</dbReference>
<evidence type="ECO:0000313" key="4">
    <source>
        <dbReference type="Proteomes" id="UP001203297"/>
    </source>
</evidence>
<dbReference type="InterPro" id="IPR016087">
    <property type="entry name" value="Chalcone_isomerase"/>
</dbReference>
<evidence type="ECO:0000313" key="3">
    <source>
        <dbReference type="EMBL" id="KAI0308254.1"/>
    </source>
</evidence>
<evidence type="ECO:0000256" key="1">
    <source>
        <dbReference type="SAM" id="MobiDB-lite"/>
    </source>
</evidence>
<dbReference type="GO" id="GO:0016872">
    <property type="term" value="F:intramolecular lyase activity"/>
    <property type="evidence" value="ECO:0007669"/>
    <property type="project" value="InterPro"/>
</dbReference>
<dbReference type="PANTHER" id="PTHR47284">
    <property type="entry name" value="FATTY-ACID-BINDING PROTEIN 2"/>
    <property type="match status" value="1"/>
</dbReference>
<dbReference type="Proteomes" id="UP001203297">
    <property type="component" value="Unassembled WGS sequence"/>
</dbReference>
<dbReference type="InterPro" id="IPR016088">
    <property type="entry name" value="Chalcone_isomerase_3-sand"/>
</dbReference>
<sequence>MLRRILLTTFSRENSHNFFYHSNAVISRPSRIKPLLLGAASFALTTAVSFVHLDSNTLHNKETTVVDPATSIEFPTTLQIPSKGALPEFTLIGVGVRVVSFLKIKVYSVAFYADLSNPNLKIPPSTSPEEKFLRAIHRTLTSGMHLCEFYKRGNVSLTKTETYPRTSNSRSKPYFPAQDSVPQYPKKPRTLIIRDLGAIQNEWVAREFVLSYFDGQGNSPALKQSVFDRVAQL</sequence>
<proteinExistence type="predicted"/>
<comment type="caution">
    <text evidence="3">The sequence shown here is derived from an EMBL/GenBank/DDBJ whole genome shotgun (WGS) entry which is preliminary data.</text>
</comment>
<name>A0AAD4MHD9_9AGAM</name>
<feature type="domain" description="Chalcone isomerase" evidence="2">
    <location>
        <begin position="88"/>
        <end position="116"/>
    </location>
</feature>
<dbReference type="AlphaFoldDB" id="A0AAD4MHD9"/>
<feature type="region of interest" description="Disordered" evidence="1">
    <location>
        <begin position="162"/>
        <end position="182"/>
    </location>
</feature>
<dbReference type="Pfam" id="PF16035">
    <property type="entry name" value="Chalcone_2"/>
    <property type="match status" value="1"/>
</dbReference>
<dbReference type="SUPFAM" id="SSF54626">
    <property type="entry name" value="Chalcone isomerase"/>
    <property type="match status" value="1"/>
</dbReference>
<dbReference type="PANTHER" id="PTHR47284:SF3">
    <property type="entry name" value="FATTY-ACID-BINDING PROTEIN 2"/>
    <property type="match status" value="1"/>
</dbReference>
<reference evidence="3" key="1">
    <citation type="journal article" date="2022" name="New Phytol.">
        <title>Evolutionary transition to the ectomycorrhizal habit in the genomes of a hyperdiverse lineage of mushroom-forming fungi.</title>
        <authorList>
            <person name="Looney B."/>
            <person name="Miyauchi S."/>
            <person name="Morin E."/>
            <person name="Drula E."/>
            <person name="Courty P.E."/>
            <person name="Kohler A."/>
            <person name="Kuo A."/>
            <person name="LaButti K."/>
            <person name="Pangilinan J."/>
            <person name="Lipzen A."/>
            <person name="Riley R."/>
            <person name="Andreopoulos W."/>
            <person name="He G."/>
            <person name="Johnson J."/>
            <person name="Nolan M."/>
            <person name="Tritt A."/>
            <person name="Barry K.W."/>
            <person name="Grigoriev I.V."/>
            <person name="Nagy L.G."/>
            <person name="Hibbett D."/>
            <person name="Henrissat B."/>
            <person name="Matheny P.B."/>
            <person name="Labbe J."/>
            <person name="Martin F.M."/>
        </authorList>
    </citation>
    <scope>NUCLEOTIDE SEQUENCE</scope>
    <source>
        <strain evidence="3">BPL690</strain>
    </source>
</reference>
<protein>
    <recommendedName>
        <fullName evidence="2">Chalcone isomerase domain-containing protein</fullName>
    </recommendedName>
</protein>
<dbReference type="EMBL" id="WTXG01000001">
    <property type="protein sequence ID" value="KAI0308254.1"/>
    <property type="molecule type" value="Genomic_DNA"/>
</dbReference>
<evidence type="ECO:0000259" key="2">
    <source>
        <dbReference type="Pfam" id="PF16035"/>
    </source>
</evidence>
<keyword evidence="4" id="KW-1185">Reference proteome</keyword>
<dbReference type="InterPro" id="IPR036298">
    <property type="entry name" value="Chalcone_isomerase_sf"/>
</dbReference>
<gene>
    <name evidence="3" type="ORF">B0F90DRAFT_1813544</name>
</gene>
<organism evidence="3 4">
    <name type="scientific">Multifurca ochricompacta</name>
    <dbReference type="NCBI Taxonomy" id="376703"/>
    <lineage>
        <taxon>Eukaryota</taxon>
        <taxon>Fungi</taxon>
        <taxon>Dikarya</taxon>
        <taxon>Basidiomycota</taxon>
        <taxon>Agaricomycotina</taxon>
        <taxon>Agaricomycetes</taxon>
        <taxon>Russulales</taxon>
        <taxon>Russulaceae</taxon>
        <taxon>Multifurca</taxon>
    </lineage>
</organism>
<feature type="compositionally biased region" description="Polar residues" evidence="1">
    <location>
        <begin position="162"/>
        <end position="171"/>
    </location>
</feature>